<keyword evidence="1" id="KW-0175">Coiled coil</keyword>
<protein>
    <recommendedName>
        <fullName evidence="5">Phage shock protein B</fullName>
    </recommendedName>
</protein>
<keyword evidence="2" id="KW-1133">Transmembrane helix</keyword>
<organism evidence="3 4">
    <name type="scientific">Paraurantiacibacter namhicola</name>
    <dbReference type="NCBI Taxonomy" id="645517"/>
    <lineage>
        <taxon>Bacteria</taxon>
        <taxon>Pseudomonadati</taxon>
        <taxon>Pseudomonadota</taxon>
        <taxon>Alphaproteobacteria</taxon>
        <taxon>Sphingomonadales</taxon>
        <taxon>Erythrobacteraceae</taxon>
        <taxon>Paraurantiacibacter</taxon>
    </lineage>
</organism>
<keyword evidence="2" id="KW-0472">Membrane</keyword>
<accession>A0A1C7DAL2</accession>
<keyword evidence="2" id="KW-0812">Transmembrane</keyword>
<evidence type="ECO:0000313" key="4">
    <source>
        <dbReference type="Proteomes" id="UP000092698"/>
    </source>
</evidence>
<feature type="coiled-coil region" evidence="1">
    <location>
        <begin position="38"/>
        <end position="65"/>
    </location>
</feature>
<proteinExistence type="predicted"/>
<dbReference type="PATRIC" id="fig|645517.4.peg.2186"/>
<dbReference type="Proteomes" id="UP000092698">
    <property type="component" value="Chromosome"/>
</dbReference>
<feature type="transmembrane region" description="Helical" evidence="2">
    <location>
        <begin position="6"/>
        <end position="23"/>
    </location>
</feature>
<dbReference type="STRING" id="645517.A6F65_02203"/>
<evidence type="ECO:0000256" key="1">
    <source>
        <dbReference type="SAM" id="Coils"/>
    </source>
</evidence>
<name>A0A1C7DAL2_9SPHN</name>
<dbReference type="EMBL" id="CP016545">
    <property type="protein sequence ID" value="ANU08488.1"/>
    <property type="molecule type" value="Genomic_DNA"/>
</dbReference>
<sequence>MGELIPIVAIIFGCTIPMVAIWAKHKQKIAEMQIDTTAQATAEKAAQYSSHVQELEDRVRVLERIVTDRGYDVATQIEALRDTQRVEELLDNSGSGVPLDSRKQERA</sequence>
<evidence type="ECO:0008006" key="5">
    <source>
        <dbReference type="Google" id="ProtNLM"/>
    </source>
</evidence>
<dbReference type="KEGG" id="anh:A6F65_02203"/>
<keyword evidence="4" id="KW-1185">Reference proteome</keyword>
<dbReference type="AlphaFoldDB" id="A0A1C7DAL2"/>
<evidence type="ECO:0000256" key="2">
    <source>
        <dbReference type="SAM" id="Phobius"/>
    </source>
</evidence>
<gene>
    <name evidence="3" type="ORF">A6F65_02203</name>
</gene>
<reference evidence="3 4" key="1">
    <citation type="submission" date="2016-07" db="EMBL/GenBank/DDBJ databases">
        <title>Complete genome sequence of Altererythrobacter namhicola JCM 16345T, containing esterase-encoding genes.</title>
        <authorList>
            <person name="Cheng H."/>
            <person name="Wu Y.-H."/>
            <person name="Jian S.-L."/>
            <person name="Huo Y.-Y."/>
            <person name="Wang C.-S."/>
            <person name="Xu X.-W."/>
        </authorList>
    </citation>
    <scope>NUCLEOTIDE SEQUENCE [LARGE SCALE GENOMIC DNA]</scope>
    <source>
        <strain evidence="3 4">JCM 16345</strain>
    </source>
</reference>
<evidence type="ECO:0000313" key="3">
    <source>
        <dbReference type="EMBL" id="ANU08488.1"/>
    </source>
</evidence>